<evidence type="ECO:0000256" key="2">
    <source>
        <dbReference type="ARBA" id="ARBA00022692"/>
    </source>
</evidence>
<gene>
    <name evidence="8 10" type="primary">CNPPD1</name>
</gene>
<dbReference type="Gene3D" id="1.10.472.10">
    <property type="entry name" value="Cyclin-like"/>
    <property type="match status" value="1"/>
</dbReference>
<dbReference type="Bgee" id="ENSECAG00000010050">
    <property type="expression patterns" value="Expressed in bone marrow and 23 other cell types or tissues"/>
</dbReference>
<keyword evidence="4" id="KW-0472">Membrane</keyword>
<accession>A0A3Q2HKE8</accession>
<evidence type="ECO:0000256" key="6">
    <source>
        <dbReference type="ARBA" id="ARBA00040808"/>
    </source>
</evidence>
<evidence type="ECO:0000313" key="8">
    <source>
        <dbReference type="Ensembl" id="ENSECAP00000033674.3"/>
    </source>
</evidence>
<dbReference type="GO" id="GO:0022857">
    <property type="term" value="F:transmembrane transporter activity"/>
    <property type="evidence" value="ECO:0007669"/>
    <property type="project" value="InterPro"/>
</dbReference>
<dbReference type="GeneTree" id="ENSGT00390000000862"/>
<keyword evidence="9" id="KW-1185">Reference proteome</keyword>
<keyword evidence="2" id="KW-0812">Transmembrane</keyword>
<comment type="subcellular location">
    <subcellularLocation>
        <location evidence="1">Membrane</location>
        <topology evidence="1">Multi-pass membrane protein</topology>
    </subcellularLocation>
</comment>
<evidence type="ECO:0000313" key="9">
    <source>
        <dbReference type="Proteomes" id="UP000002281"/>
    </source>
</evidence>
<feature type="compositionally biased region" description="Pro residues" evidence="7">
    <location>
        <begin position="305"/>
        <end position="318"/>
    </location>
</feature>
<dbReference type="CDD" id="cd20557">
    <property type="entry name" value="CYCLIN_ScPCL1-like"/>
    <property type="match status" value="1"/>
</dbReference>
<evidence type="ECO:0000256" key="7">
    <source>
        <dbReference type="SAM" id="MobiDB-lite"/>
    </source>
</evidence>
<comment type="similarity">
    <text evidence="5">Belongs to the CNPPD1 family.</text>
</comment>
<reference evidence="8" key="2">
    <citation type="submission" date="2025-08" db="UniProtKB">
        <authorList>
            <consortium name="Ensembl"/>
        </authorList>
    </citation>
    <scope>IDENTIFICATION</scope>
    <source>
        <strain evidence="8">Thoroughbred</strain>
    </source>
</reference>
<reference evidence="8 9" key="1">
    <citation type="journal article" date="2009" name="Science">
        <title>Genome sequence, comparative analysis, and population genetics of the domestic horse.</title>
        <authorList>
            <consortium name="Broad Institute Genome Sequencing Platform"/>
            <consortium name="Broad Institute Whole Genome Assembly Team"/>
            <person name="Wade C.M."/>
            <person name="Giulotto E."/>
            <person name="Sigurdsson S."/>
            <person name="Zoli M."/>
            <person name="Gnerre S."/>
            <person name="Imsland F."/>
            <person name="Lear T.L."/>
            <person name="Adelson D.L."/>
            <person name="Bailey E."/>
            <person name="Bellone R.R."/>
            <person name="Bloecker H."/>
            <person name="Distl O."/>
            <person name="Edgar R.C."/>
            <person name="Garber M."/>
            <person name="Leeb T."/>
            <person name="Mauceli E."/>
            <person name="MacLeod J.N."/>
            <person name="Penedo M.C.T."/>
            <person name="Raison J.M."/>
            <person name="Sharpe T."/>
            <person name="Vogel J."/>
            <person name="Andersson L."/>
            <person name="Antczak D.F."/>
            <person name="Biagi T."/>
            <person name="Binns M.M."/>
            <person name="Chowdhary B.P."/>
            <person name="Coleman S.J."/>
            <person name="Della Valle G."/>
            <person name="Fryc S."/>
            <person name="Guerin G."/>
            <person name="Hasegawa T."/>
            <person name="Hill E.W."/>
            <person name="Jurka J."/>
            <person name="Kiialainen A."/>
            <person name="Lindgren G."/>
            <person name="Liu J."/>
            <person name="Magnani E."/>
            <person name="Mickelson J.R."/>
            <person name="Murray J."/>
            <person name="Nergadze S.G."/>
            <person name="Onofrio R."/>
            <person name="Pedroni S."/>
            <person name="Piras M.F."/>
            <person name="Raudsepp T."/>
            <person name="Rocchi M."/>
            <person name="Roeed K.H."/>
            <person name="Ryder O.A."/>
            <person name="Searle S."/>
            <person name="Skow L."/>
            <person name="Swinburne J.E."/>
            <person name="Syvaenen A.C."/>
            <person name="Tozaki T."/>
            <person name="Valberg S.J."/>
            <person name="Vaudin M."/>
            <person name="White J.R."/>
            <person name="Zody M.C."/>
            <person name="Lander E.S."/>
            <person name="Lindblad-Toh K."/>
        </authorList>
    </citation>
    <scope>NUCLEOTIDE SEQUENCE [LARGE SCALE GENOMIC DNA]</scope>
    <source>
        <strain evidence="8 9">Thoroughbred</strain>
    </source>
</reference>
<evidence type="ECO:0000256" key="1">
    <source>
        <dbReference type="ARBA" id="ARBA00004141"/>
    </source>
</evidence>
<dbReference type="ExpressionAtlas" id="A0A3Q2HKE8">
    <property type="expression patterns" value="baseline"/>
</dbReference>
<keyword evidence="3" id="KW-1133">Transmembrane helix</keyword>
<dbReference type="Proteomes" id="UP000002281">
    <property type="component" value="Chromosome 6"/>
</dbReference>
<sequence>MDLAGLLLDEEGTFSLTGFQDFTFLPGHQKLSARIRRRLYYGWDWEADCSLEELSSPVADIAVELLQKAAPSPIRRLQKKYVAHVSREACISPCAMMLALVYIERLRHRNPDYLQHVSSSDLFLISMMVASKYLYDEGEEEEVFNDEWGAAGGVAVPTLNALERGFLSAMDWRLYTDPREIFEVLSWLESCVAEQQGRRRGWYTYTDLCVLLEQPAWQLALGSLCQRLAKLSCLLAMAYVSSVALAVASVAVIHQSLGLSCSPPPVPPDLGLASRAAKTTQRQGSMSRPGPHPTQLCSEGSQDAPLPPPPLPPPPAVPKPSSRSGASLGGPPPWGLSCLLALQHILVLASLLCASHLLLLRSLPQGGLSYSPAQLLASSLFSCGVSTTLQTWMGSRLPLVQAPSLEFLVPALVLTSQKLPLAIQTPGNSSLVLRLCRGPGCPGLEPWNASLREVSGAVVVSGLLQGMLGLLGGPGHLFPHCGPLVLAPSLVVAGLSAHREVALFCSTHWGLALLYVGPERRGVVTSGVCGTGGGQSCWPYLIWQRSEHGRHFVDLESRAFAEFVPPP</sequence>
<dbReference type="InterPro" id="IPR006043">
    <property type="entry name" value="NCS2"/>
</dbReference>
<dbReference type="PANTHER" id="PTHR15615">
    <property type="match status" value="1"/>
</dbReference>
<dbReference type="Pfam" id="PF00860">
    <property type="entry name" value="Xan_ur_permease"/>
    <property type="match status" value="1"/>
</dbReference>
<evidence type="ECO:0000256" key="5">
    <source>
        <dbReference type="ARBA" id="ARBA00038508"/>
    </source>
</evidence>
<organism evidence="8 9">
    <name type="scientific">Equus caballus</name>
    <name type="common">Horse</name>
    <dbReference type="NCBI Taxonomy" id="9796"/>
    <lineage>
        <taxon>Eukaryota</taxon>
        <taxon>Metazoa</taxon>
        <taxon>Chordata</taxon>
        <taxon>Craniata</taxon>
        <taxon>Vertebrata</taxon>
        <taxon>Euteleostomi</taxon>
        <taxon>Mammalia</taxon>
        <taxon>Eutheria</taxon>
        <taxon>Laurasiatheria</taxon>
        <taxon>Perissodactyla</taxon>
        <taxon>Equidae</taxon>
        <taxon>Equus</taxon>
    </lineage>
</organism>
<dbReference type="Ensembl" id="ENSECAT00000062644.3">
    <property type="protein sequence ID" value="ENSECAP00000033674.3"/>
    <property type="gene ID" value="ENSECAG00000010050.4"/>
</dbReference>
<protein>
    <recommendedName>
        <fullName evidence="6">Protein CNPPD1</fullName>
    </recommendedName>
</protein>
<feature type="compositionally biased region" description="Polar residues" evidence="7">
    <location>
        <begin position="277"/>
        <end position="286"/>
    </location>
</feature>
<evidence type="ECO:0000256" key="4">
    <source>
        <dbReference type="ARBA" id="ARBA00023136"/>
    </source>
</evidence>
<name>A0A3Q2HKE8_HORSE</name>
<dbReference type="Pfam" id="PF08613">
    <property type="entry name" value="Cyclin"/>
    <property type="match status" value="1"/>
</dbReference>
<dbReference type="PANTHER" id="PTHR15615:SF108">
    <property type="entry name" value="PROTEIN CNPPD1"/>
    <property type="match status" value="1"/>
</dbReference>
<dbReference type="VGNC" id="VGNC:16684">
    <property type="gene designation" value="CNPPD1"/>
</dbReference>
<dbReference type="GO" id="GO:0019901">
    <property type="term" value="F:protein kinase binding"/>
    <property type="evidence" value="ECO:0007669"/>
    <property type="project" value="InterPro"/>
</dbReference>
<dbReference type="InterPro" id="IPR013922">
    <property type="entry name" value="Cyclin_PHO80-like"/>
</dbReference>
<evidence type="ECO:0000313" key="10">
    <source>
        <dbReference type="VGNC" id="VGNC:16684"/>
    </source>
</evidence>
<dbReference type="AlphaFoldDB" id="A0A3Q2HKE8"/>
<dbReference type="GO" id="GO:0016020">
    <property type="term" value="C:membrane"/>
    <property type="evidence" value="ECO:0007669"/>
    <property type="project" value="UniProtKB-SubCell"/>
</dbReference>
<reference evidence="8" key="3">
    <citation type="submission" date="2025-09" db="UniProtKB">
        <authorList>
            <consortium name="Ensembl"/>
        </authorList>
    </citation>
    <scope>IDENTIFICATION</scope>
    <source>
        <strain evidence="8">Thoroughbred</strain>
    </source>
</reference>
<feature type="region of interest" description="Disordered" evidence="7">
    <location>
        <begin position="270"/>
        <end position="328"/>
    </location>
</feature>
<evidence type="ECO:0000256" key="3">
    <source>
        <dbReference type="ARBA" id="ARBA00022989"/>
    </source>
</evidence>
<proteinExistence type="inferred from homology"/>